<dbReference type="GO" id="GO:0010427">
    <property type="term" value="F:abscisic acid binding"/>
    <property type="evidence" value="ECO:0007669"/>
    <property type="project" value="InterPro"/>
</dbReference>
<dbReference type="AlphaFoldDB" id="A0AAV8CCS0"/>
<dbReference type="GO" id="GO:0005634">
    <property type="term" value="C:nucleus"/>
    <property type="evidence" value="ECO:0007669"/>
    <property type="project" value="TreeGrafter"/>
</dbReference>
<dbReference type="SUPFAM" id="SSF55961">
    <property type="entry name" value="Bet v1-like"/>
    <property type="match status" value="2"/>
</dbReference>
<dbReference type="InterPro" id="IPR050279">
    <property type="entry name" value="Plant_def-hormone_signal"/>
</dbReference>
<dbReference type="GO" id="GO:0038023">
    <property type="term" value="F:signaling receptor activity"/>
    <property type="evidence" value="ECO:0007669"/>
    <property type="project" value="InterPro"/>
</dbReference>
<dbReference type="PROSITE" id="PS00451">
    <property type="entry name" value="PATHOGENESIS_BETVI"/>
    <property type="match status" value="1"/>
</dbReference>
<accession>A0AAV8CCS0</accession>
<dbReference type="InterPro" id="IPR024949">
    <property type="entry name" value="Bet_v_I_allergen"/>
</dbReference>
<protein>
    <submittedName>
        <fullName evidence="2">Major allergen Mal d 1</fullName>
    </submittedName>
</protein>
<sequence length="180" mass="19585">MSSSWSCEIESAVPAPRLFRASMMDWHNLAPKLASDKIVSAAVEGDGSVGSVRQFNFAPGMPFIHVKERFDFIDIASVWMLTHFPILLPTSSLLPFFPNGAIEKFEVKRSLIEGGGIGTHVESASAHTIFVPKDGGCVVKVVGTYKPLPGANTEEEADREGQGINDRNHQDCRILSSCQP</sequence>
<dbReference type="Proteomes" id="UP001140206">
    <property type="component" value="Chromosome 5"/>
</dbReference>
<keyword evidence="3" id="KW-1185">Reference proteome</keyword>
<name>A0AAV8CCS0_9POAL</name>
<dbReference type="FunFam" id="3.30.530.20:FF:000007">
    <property type="entry name" value="Major pollen allergen Bet v 1-A"/>
    <property type="match status" value="1"/>
</dbReference>
<evidence type="ECO:0000313" key="2">
    <source>
        <dbReference type="EMBL" id="KAJ4753635.1"/>
    </source>
</evidence>
<dbReference type="Gene3D" id="3.30.530.20">
    <property type="match status" value="2"/>
</dbReference>
<reference evidence="2" key="1">
    <citation type="submission" date="2022-08" db="EMBL/GenBank/DDBJ databases">
        <authorList>
            <person name="Marques A."/>
        </authorList>
    </citation>
    <scope>NUCLEOTIDE SEQUENCE</scope>
    <source>
        <strain evidence="2">RhyPub2mFocal</strain>
        <tissue evidence="2">Leaves</tissue>
    </source>
</reference>
<dbReference type="CDD" id="cd07816">
    <property type="entry name" value="Bet_v1-like"/>
    <property type="match status" value="1"/>
</dbReference>
<dbReference type="EMBL" id="JAMFTS010000005">
    <property type="protein sequence ID" value="KAJ4753635.1"/>
    <property type="molecule type" value="Genomic_DNA"/>
</dbReference>
<comment type="caution">
    <text evidence="2">The sequence shown here is derived from an EMBL/GenBank/DDBJ whole genome shotgun (WGS) entry which is preliminary data.</text>
</comment>
<organism evidence="2 3">
    <name type="scientific">Rhynchospora pubera</name>
    <dbReference type="NCBI Taxonomy" id="906938"/>
    <lineage>
        <taxon>Eukaryota</taxon>
        <taxon>Viridiplantae</taxon>
        <taxon>Streptophyta</taxon>
        <taxon>Embryophyta</taxon>
        <taxon>Tracheophyta</taxon>
        <taxon>Spermatophyta</taxon>
        <taxon>Magnoliopsida</taxon>
        <taxon>Liliopsida</taxon>
        <taxon>Poales</taxon>
        <taxon>Cyperaceae</taxon>
        <taxon>Cyperoideae</taxon>
        <taxon>Rhynchosporeae</taxon>
        <taxon>Rhynchospora</taxon>
    </lineage>
</organism>
<evidence type="ECO:0000313" key="3">
    <source>
        <dbReference type="Proteomes" id="UP001140206"/>
    </source>
</evidence>
<gene>
    <name evidence="2" type="ORF">LUZ62_088040</name>
</gene>
<dbReference type="PANTHER" id="PTHR31213">
    <property type="entry name" value="OS08G0374000 PROTEIN-RELATED"/>
    <property type="match status" value="1"/>
</dbReference>
<dbReference type="PANTHER" id="PTHR31213:SF201">
    <property type="entry name" value="OS03G0300400 PROTEIN"/>
    <property type="match status" value="1"/>
</dbReference>
<dbReference type="InterPro" id="IPR023393">
    <property type="entry name" value="START-like_dom_sf"/>
</dbReference>
<proteinExistence type="inferred from homology"/>
<dbReference type="GO" id="GO:0009738">
    <property type="term" value="P:abscisic acid-activated signaling pathway"/>
    <property type="evidence" value="ECO:0007669"/>
    <property type="project" value="InterPro"/>
</dbReference>
<dbReference type="GO" id="GO:0005737">
    <property type="term" value="C:cytoplasm"/>
    <property type="evidence" value="ECO:0007669"/>
    <property type="project" value="TreeGrafter"/>
</dbReference>
<dbReference type="GO" id="GO:0004864">
    <property type="term" value="F:protein phosphatase inhibitor activity"/>
    <property type="evidence" value="ECO:0007669"/>
    <property type="project" value="InterPro"/>
</dbReference>
<evidence type="ECO:0000256" key="1">
    <source>
        <dbReference type="ARBA" id="ARBA00009744"/>
    </source>
</evidence>
<comment type="similarity">
    <text evidence="1">Belongs to the BetVI family.</text>
</comment>